<feature type="region of interest" description="Disordered" evidence="1">
    <location>
        <begin position="1"/>
        <end position="36"/>
    </location>
</feature>
<proteinExistence type="predicted"/>
<feature type="compositionally biased region" description="Basic and acidic residues" evidence="1">
    <location>
        <begin position="108"/>
        <end position="126"/>
    </location>
</feature>
<protein>
    <submittedName>
        <fullName evidence="2">Uncharacterized protein</fullName>
    </submittedName>
</protein>
<sequence>MPASLSAARRSTALPSSNSAFSFSRLSDSPPGVRNRQEIRGTYLTARKWNQSRLLQDSFDLSRSSLSPIPVDGRASPNLKKPPYPTLPKVEQFETPIPNLKILDSLSKDAEPRSEGWHNTKEDDSKPSLIDKLNHGKHLNQTEAGASRMRMKSLVVRSKNVDYPRGKRTVARFELTYPRGFRVSSNFMGKMQDSNPRIPSKVSTRFTIKTVQGRGAKVIQCCHLRLAFNAISKVIDESPGKGESSWEFPLKPRELNQ</sequence>
<evidence type="ECO:0000256" key="1">
    <source>
        <dbReference type="SAM" id="MobiDB-lite"/>
    </source>
</evidence>
<keyword evidence="3" id="KW-1185">Reference proteome</keyword>
<dbReference type="EMBL" id="JAYMYR010000104">
    <property type="protein sequence ID" value="KAK7325750.1"/>
    <property type="molecule type" value="Genomic_DNA"/>
</dbReference>
<organism evidence="2 3">
    <name type="scientific">Phaseolus coccineus</name>
    <name type="common">Scarlet runner bean</name>
    <name type="synonym">Phaseolus multiflorus</name>
    <dbReference type="NCBI Taxonomy" id="3886"/>
    <lineage>
        <taxon>Eukaryota</taxon>
        <taxon>Viridiplantae</taxon>
        <taxon>Streptophyta</taxon>
        <taxon>Embryophyta</taxon>
        <taxon>Tracheophyta</taxon>
        <taxon>Spermatophyta</taxon>
        <taxon>Magnoliopsida</taxon>
        <taxon>eudicotyledons</taxon>
        <taxon>Gunneridae</taxon>
        <taxon>Pentapetalae</taxon>
        <taxon>rosids</taxon>
        <taxon>fabids</taxon>
        <taxon>Fabales</taxon>
        <taxon>Fabaceae</taxon>
        <taxon>Papilionoideae</taxon>
        <taxon>50 kb inversion clade</taxon>
        <taxon>NPAAA clade</taxon>
        <taxon>indigoferoid/millettioid clade</taxon>
        <taxon>Phaseoleae</taxon>
        <taxon>Phaseolus</taxon>
    </lineage>
</organism>
<feature type="region of interest" description="Disordered" evidence="1">
    <location>
        <begin position="238"/>
        <end position="257"/>
    </location>
</feature>
<dbReference type="AlphaFoldDB" id="A0AAN9KXL9"/>
<reference evidence="2 3" key="1">
    <citation type="submission" date="2024-01" db="EMBL/GenBank/DDBJ databases">
        <title>The genomes of 5 underutilized Papilionoideae crops provide insights into root nodulation and disease resistanc.</title>
        <authorList>
            <person name="Jiang F."/>
        </authorList>
    </citation>
    <scope>NUCLEOTIDE SEQUENCE [LARGE SCALE GENOMIC DNA]</scope>
    <source>
        <strain evidence="2">JINMINGXINNONG_FW02</strain>
        <tissue evidence="2">Leaves</tissue>
    </source>
</reference>
<gene>
    <name evidence="2" type="ORF">VNO80_33790</name>
</gene>
<accession>A0AAN9KXL9</accession>
<name>A0AAN9KXL9_PHACN</name>
<feature type="compositionally biased region" description="Low complexity" evidence="1">
    <location>
        <begin position="1"/>
        <end position="30"/>
    </location>
</feature>
<feature type="region of interest" description="Disordered" evidence="1">
    <location>
        <begin position="108"/>
        <end position="148"/>
    </location>
</feature>
<dbReference type="Proteomes" id="UP001374584">
    <property type="component" value="Unassembled WGS sequence"/>
</dbReference>
<comment type="caution">
    <text evidence="2">The sequence shown here is derived from an EMBL/GenBank/DDBJ whole genome shotgun (WGS) entry which is preliminary data.</text>
</comment>
<evidence type="ECO:0000313" key="2">
    <source>
        <dbReference type="EMBL" id="KAK7325750.1"/>
    </source>
</evidence>
<evidence type="ECO:0000313" key="3">
    <source>
        <dbReference type="Proteomes" id="UP001374584"/>
    </source>
</evidence>